<feature type="region of interest" description="Disordered" evidence="1">
    <location>
        <begin position="21"/>
        <end position="63"/>
    </location>
</feature>
<dbReference type="AlphaFoldDB" id="A0ABD3AQS2"/>
<reference evidence="2 3" key="1">
    <citation type="submission" date="2024-11" db="EMBL/GenBank/DDBJ databases">
        <title>A near-complete genome assembly of Cinchona calisaya.</title>
        <authorList>
            <person name="Lian D.C."/>
            <person name="Zhao X.W."/>
            <person name="Wei L."/>
        </authorList>
    </citation>
    <scope>NUCLEOTIDE SEQUENCE [LARGE SCALE GENOMIC DNA]</scope>
    <source>
        <tissue evidence="2">Nenye</tissue>
    </source>
</reference>
<sequence length="111" mass="12182">MLQQKQSSSIQNLSITLPLSKQKGSLEDYPQSPTSNVESGENQKAANAVESQKRAPNLKNYKSRGVSITSSVDIIKALQMGPSIAIKRKYKDNNICENHSHEAISKMSHAV</sequence>
<dbReference type="EMBL" id="JBJUIK010000003">
    <property type="protein sequence ID" value="KAL3533518.1"/>
    <property type="molecule type" value="Genomic_DNA"/>
</dbReference>
<protein>
    <submittedName>
        <fullName evidence="2">Uncharacterized protein</fullName>
    </submittedName>
</protein>
<accession>A0ABD3AQS2</accession>
<evidence type="ECO:0000313" key="2">
    <source>
        <dbReference type="EMBL" id="KAL3533518.1"/>
    </source>
</evidence>
<name>A0ABD3AQS2_9GENT</name>
<keyword evidence="3" id="KW-1185">Reference proteome</keyword>
<evidence type="ECO:0000313" key="3">
    <source>
        <dbReference type="Proteomes" id="UP001630127"/>
    </source>
</evidence>
<gene>
    <name evidence="2" type="ORF">ACH5RR_007039</name>
</gene>
<evidence type="ECO:0000256" key="1">
    <source>
        <dbReference type="SAM" id="MobiDB-lite"/>
    </source>
</evidence>
<organism evidence="2 3">
    <name type="scientific">Cinchona calisaya</name>
    <dbReference type="NCBI Taxonomy" id="153742"/>
    <lineage>
        <taxon>Eukaryota</taxon>
        <taxon>Viridiplantae</taxon>
        <taxon>Streptophyta</taxon>
        <taxon>Embryophyta</taxon>
        <taxon>Tracheophyta</taxon>
        <taxon>Spermatophyta</taxon>
        <taxon>Magnoliopsida</taxon>
        <taxon>eudicotyledons</taxon>
        <taxon>Gunneridae</taxon>
        <taxon>Pentapetalae</taxon>
        <taxon>asterids</taxon>
        <taxon>lamiids</taxon>
        <taxon>Gentianales</taxon>
        <taxon>Rubiaceae</taxon>
        <taxon>Cinchonoideae</taxon>
        <taxon>Cinchoneae</taxon>
        <taxon>Cinchona</taxon>
    </lineage>
</organism>
<dbReference type="Proteomes" id="UP001630127">
    <property type="component" value="Unassembled WGS sequence"/>
</dbReference>
<proteinExistence type="predicted"/>
<feature type="compositionally biased region" description="Polar residues" evidence="1">
    <location>
        <begin position="31"/>
        <end position="45"/>
    </location>
</feature>
<comment type="caution">
    <text evidence="2">The sequence shown here is derived from an EMBL/GenBank/DDBJ whole genome shotgun (WGS) entry which is preliminary data.</text>
</comment>